<evidence type="ECO:0000256" key="12">
    <source>
        <dbReference type="ARBA" id="ARBA00044767"/>
    </source>
</evidence>
<evidence type="ECO:0000256" key="8">
    <source>
        <dbReference type="ARBA" id="ARBA00023018"/>
    </source>
</evidence>
<keyword evidence="19" id="KW-1185">Reference proteome</keyword>
<feature type="region of interest" description="Disordered" evidence="15">
    <location>
        <begin position="1410"/>
        <end position="1484"/>
    </location>
</feature>
<dbReference type="GO" id="GO:0005938">
    <property type="term" value="C:cell cortex"/>
    <property type="evidence" value="ECO:0007669"/>
    <property type="project" value="UniProtKB-SubCell"/>
</dbReference>
<feature type="compositionally biased region" description="Polar residues" evidence="15">
    <location>
        <begin position="1572"/>
        <end position="1596"/>
    </location>
</feature>
<keyword evidence="9 14" id="KW-0175">Coiled coil</keyword>
<dbReference type="InterPro" id="IPR036770">
    <property type="entry name" value="Ankyrin_rpt-contain_sf"/>
</dbReference>
<keyword evidence="4" id="KW-0488">Methylation</keyword>
<dbReference type="InterPro" id="IPR019131">
    <property type="entry name" value="Cortactin-binding_p2_N"/>
</dbReference>
<keyword evidence="8" id="KW-0770">Synapse</keyword>
<dbReference type="Pfam" id="PF25408">
    <property type="entry name" value="AAA_lid_NAV1"/>
    <property type="match status" value="1"/>
</dbReference>
<feature type="coiled-coil region" evidence="14">
    <location>
        <begin position="281"/>
        <end position="322"/>
    </location>
</feature>
<dbReference type="InterPro" id="IPR002110">
    <property type="entry name" value="Ankyrin_rpt"/>
</dbReference>
<evidence type="ECO:0000256" key="10">
    <source>
        <dbReference type="ARBA" id="ARBA00023273"/>
    </source>
</evidence>
<evidence type="ECO:0000313" key="20">
    <source>
        <dbReference type="RefSeq" id="XP_022297731.1"/>
    </source>
</evidence>
<dbReference type="PROSITE" id="PS50088">
    <property type="entry name" value="ANK_REPEAT"/>
    <property type="match status" value="3"/>
</dbReference>
<feature type="compositionally biased region" description="Polar residues" evidence="15">
    <location>
        <begin position="1502"/>
        <end position="1528"/>
    </location>
</feature>
<dbReference type="KEGG" id="cvn:111107062"/>
<comment type="subunit">
    <text evidence="12">Interacts with CTTN/cortactin SH3 domain. Interacts with STRN, STRN4/zinedin and MOB4/phocein; this interactions mediate the association with the STRIPAK core complex and may regulate dendritic spine distribution of the STRIPAK complex in hippocampal neurons. Activation of glutamate receptors weakens the interaction with STRN and STRN4.</text>
</comment>
<feature type="repeat" description="ANK" evidence="13">
    <location>
        <begin position="687"/>
        <end position="719"/>
    </location>
</feature>
<feature type="region of interest" description="Disordered" evidence="15">
    <location>
        <begin position="522"/>
        <end position="541"/>
    </location>
</feature>
<feature type="region of interest" description="Disordered" evidence="15">
    <location>
        <begin position="1497"/>
        <end position="1755"/>
    </location>
</feature>
<gene>
    <name evidence="20" type="primary">LOC111107062</name>
</gene>
<accession>A0A8B8B394</accession>
<keyword evidence="5" id="KW-0963">Cytoplasm</keyword>
<feature type="repeat" description="ANK" evidence="13">
    <location>
        <begin position="654"/>
        <end position="686"/>
    </location>
</feature>
<feature type="compositionally biased region" description="Polar residues" evidence="15">
    <location>
        <begin position="1545"/>
        <end position="1558"/>
    </location>
</feature>
<feature type="region of interest" description="Disordered" evidence="15">
    <location>
        <begin position="1319"/>
        <end position="1374"/>
    </location>
</feature>
<feature type="coiled-coil region" evidence="14">
    <location>
        <begin position="105"/>
        <end position="255"/>
    </location>
</feature>
<feature type="domain" description="CortBP2/NAV1-like AAA+ ATPase lid" evidence="18">
    <location>
        <begin position="1195"/>
        <end position="1268"/>
    </location>
</feature>
<dbReference type="RefSeq" id="XP_022297731.1">
    <property type="nucleotide sequence ID" value="XM_022442023.1"/>
</dbReference>
<dbReference type="InterPro" id="IPR050719">
    <property type="entry name" value="Cortactin-Actin_Reg"/>
</dbReference>
<feature type="region of interest" description="Disordered" evidence="15">
    <location>
        <begin position="380"/>
        <end position="403"/>
    </location>
</feature>
<dbReference type="Pfam" id="PF07728">
    <property type="entry name" value="AAA_5"/>
    <property type="match status" value="1"/>
</dbReference>
<protein>
    <recommendedName>
        <fullName evidence="3">Cortactin-binding protein 2</fullName>
    </recommendedName>
</protein>
<feature type="domain" description="ATPase dynein-related AAA" evidence="16">
    <location>
        <begin position="1015"/>
        <end position="1156"/>
    </location>
</feature>
<keyword evidence="13" id="KW-0040">ANK repeat</keyword>
<feature type="region of interest" description="Disordered" evidence="15">
    <location>
        <begin position="451"/>
        <end position="494"/>
    </location>
</feature>
<dbReference type="SMART" id="SM00248">
    <property type="entry name" value="ANK"/>
    <property type="match status" value="6"/>
</dbReference>
<dbReference type="SUPFAM" id="SSF52540">
    <property type="entry name" value="P-loop containing nucleoside triphosphate hydrolases"/>
    <property type="match status" value="1"/>
</dbReference>
<evidence type="ECO:0000256" key="7">
    <source>
        <dbReference type="ARBA" id="ARBA00022737"/>
    </source>
</evidence>
<feature type="compositionally biased region" description="Low complexity" evidence="15">
    <location>
        <begin position="1529"/>
        <end position="1544"/>
    </location>
</feature>
<feature type="repeat" description="ANK" evidence="13">
    <location>
        <begin position="720"/>
        <end position="752"/>
    </location>
</feature>
<feature type="compositionally biased region" description="Polar residues" evidence="15">
    <location>
        <begin position="1622"/>
        <end position="1639"/>
    </location>
</feature>
<evidence type="ECO:0000256" key="4">
    <source>
        <dbReference type="ARBA" id="ARBA00022481"/>
    </source>
</evidence>
<evidence type="ECO:0000256" key="5">
    <source>
        <dbReference type="ARBA" id="ARBA00022490"/>
    </source>
</evidence>
<dbReference type="Gene3D" id="3.40.50.300">
    <property type="entry name" value="P-loop containing nucleotide triphosphate hydrolases"/>
    <property type="match status" value="1"/>
</dbReference>
<organism evidence="19 20">
    <name type="scientific">Crassostrea virginica</name>
    <name type="common">Eastern oyster</name>
    <dbReference type="NCBI Taxonomy" id="6565"/>
    <lineage>
        <taxon>Eukaryota</taxon>
        <taxon>Metazoa</taxon>
        <taxon>Spiralia</taxon>
        <taxon>Lophotrochozoa</taxon>
        <taxon>Mollusca</taxon>
        <taxon>Bivalvia</taxon>
        <taxon>Autobranchia</taxon>
        <taxon>Pteriomorphia</taxon>
        <taxon>Ostreida</taxon>
        <taxon>Ostreoidea</taxon>
        <taxon>Ostreidae</taxon>
        <taxon>Crassostrea</taxon>
    </lineage>
</organism>
<keyword evidence="10" id="KW-0966">Cell projection</keyword>
<evidence type="ECO:0000256" key="13">
    <source>
        <dbReference type="PROSITE-ProRule" id="PRU00023"/>
    </source>
</evidence>
<dbReference type="Pfam" id="PF12796">
    <property type="entry name" value="Ank_2"/>
    <property type="match status" value="1"/>
</dbReference>
<evidence type="ECO:0000259" key="17">
    <source>
        <dbReference type="Pfam" id="PF09727"/>
    </source>
</evidence>
<dbReference type="PROSITE" id="PS50297">
    <property type="entry name" value="ANK_REP_REGION"/>
    <property type="match status" value="3"/>
</dbReference>
<evidence type="ECO:0000256" key="6">
    <source>
        <dbReference type="ARBA" id="ARBA00022553"/>
    </source>
</evidence>
<evidence type="ECO:0000256" key="15">
    <source>
        <dbReference type="SAM" id="MobiDB-lite"/>
    </source>
</evidence>
<dbReference type="InterPro" id="IPR011704">
    <property type="entry name" value="ATPase_dyneun-rel_AAA"/>
</dbReference>
<feature type="compositionally biased region" description="Low complexity" evidence="15">
    <location>
        <begin position="1474"/>
        <end position="1484"/>
    </location>
</feature>
<evidence type="ECO:0000256" key="2">
    <source>
        <dbReference type="ARBA" id="ARBA00004552"/>
    </source>
</evidence>
<dbReference type="GO" id="GO:0043197">
    <property type="term" value="C:dendritic spine"/>
    <property type="evidence" value="ECO:0007669"/>
    <property type="project" value="UniProtKB-SubCell"/>
</dbReference>
<evidence type="ECO:0000259" key="16">
    <source>
        <dbReference type="Pfam" id="PF07728"/>
    </source>
</evidence>
<dbReference type="InterPro" id="IPR027417">
    <property type="entry name" value="P-loop_NTPase"/>
</dbReference>
<keyword evidence="7" id="KW-0677">Repeat</keyword>
<comment type="function">
    <text evidence="11">Regulates the dendritic spine distribution of CTTN/cortactin in hippocampal neurons, and thus controls dendritic spinogenesis and dendritic spine maintenance. Associates with the striatin-interacting phosphatase and kinase (STRIPAK) core complex to regulate dendritic spine distribution of the STRIPAK complex in hippocampal neurons.</text>
</comment>
<dbReference type="Gene3D" id="1.25.40.20">
    <property type="entry name" value="Ankyrin repeat-containing domain"/>
    <property type="match status" value="1"/>
</dbReference>
<dbReference type="Pfam" id="PF13637">
    <property type="entry name" value="Ank_4"/>
    <property type="match status" value="1"/>
</dbReference>
<dbReference type="Proteomes" id="UP000694844">
    <property type="component" value="Chromosome 8"/>
</dbReference>
<feature type="compositionally biased region" description="Basic and acidic residues" evidence="15">
    <location>
        <begin position="390"/>
        <end position="403"/>
    </location>
</feature>
<reference evidence="20" key="1">
    <citation type="submission" date="2025-08" db="UniProtKB">
        <authorList>
            <consortium name="RefSeq"/>
        </authorList>
    </citation>
    <scope>IDENTIFICATION</scope>
    <source>
        <tissue evidence="20">Whole sample</tissue>
    </source>
</reference>
<dbReference type="PANTHER" id="PTHR23166">
    <property type="entry name" value="FILAMIN/GPBP-INTERACTING PROTEIN"/>
    <property type="match status" value="1"/>
</dbReference>
<dbReference type="GO" id="GO:0005524">
    <property type="term" value="F:ATP binding"/>
    <property type="evidence" value="ECO:0007669"/>
    <property type="project" value="InterPro"/>
</dbReference>
<name>A0A8B8B394_CRAVI</name>
<feature type="compositionally biased region" description="Polar residues" evidence="15">
    <location>
        <begin position="1606"/>
        <end position="1615"/>
    </location>
</feature>
<evidence type="ECO:0000313" key="19">
    <source>
        <dbReference type="Proteomes" id="UP000694844"/>
    </source>
</evidence>
<feature type="compositionally biased region" description="Basic and acidic residues" evidence="15">
    <location>
        <begin position="1669"/>
        <end position="1681"/>
    </location>
</feature>
<dbReference type="GeneID" id="111107062"/>
<evidence type="ECO:0000256" key="11">
    <source>
        <dbReference type="ARBA" id="ARBA00044742"/>
    </source>
</evidence>
<sequence>MASPRNVKQPPGAGLFDPATKLQSNTLKRHPKMDLNKADLLRLLSYLEGELQARDIAIATMKAEKAKQLLYQAKYGRFGLGDPFSALQRDSDNLKDNTFDESAIKSMYDNQLAQLENLIATQRKAQLKMREQLSAAEKRYHKVCNELEEEKRKHAQDTAQGDDVTYMLEKERERLRQEIEYEKSQNKKLEKDLKKTLASLEEERANSIKHKQVAVMLIKEQKKLIEKLVKDRGRIQKLEQQLQEEQDKTSNVVEGLVIESKKSLKMEAVMEKQMSDFDVEREQMKGKLGRAEAKNQELSNQVEALQHQIDLLQKQVALEKLASGKDSFQSIEIKSTVKTADKAGSNMAIVSPNVGQLPPKVGRHSEGNLKLTDVSRIAESAGQKGVRYSHSPDKGTPEGYRTDSQEMRVVASEPVSIDRNTEMYRGGGRVPLQAGSTTVLSSPGGKVLTVNVGHSSSPSSPVNMSPRKVSVQGRGTPPPLPPNKPSLSSPVTASPVSKVVTPVSQSGASRGVHIPVSVVHSSGTVTPSRAPQGDGKTMPIRKPTQSQVINNNDSAPNDHMTLTDTSEPPNEALEFLGSEMADLQNLLTSIMAGLSSSSSDGLDSDNSLHLAGAPSLPAEVLSSPVHRFAADGNFSSLEKLLIDTPADVNLPLDDGSTPLIMAAKYGHDDCVQLLLDKGASVTSTTDSGYSAAHAASANGHHSCLKLLLERGGNPNHGDCQSWTPLHLAATSGHSHCCRLLLEHGARLNVCSTTTWTPLHSVVHADQSECLEFLLNFHSQLPQQPGHVTTQELVEISDSDGWTVVHVAASKNSTDCLSVLSKFCNLDIKKTDRWGRSVTDVATPICNQFLSQLGSSSVNVPVVVELSYARLTGADNPDTIPSRSFTVGSVQLTSDTGWMELEGLLQSMLSDFFHQLDTGLKTKKTSRLDPEIAIDSSQYSLGLSLKAIQHYSIGSYHWVAGLHSVDNLPYDILCNNQSQSIEIVLEGNLETVSCDVLLAVPLLQNYLRLLEHYKSVVFYGPEATGKTYLAHRMAHFVAKKEQKEGSKTSVHSVELTEDFSHNDLVNLLLSTGCMVKSGSEYCEKSAPVLILSNLERVHMAQMFGKLLAAVEHRGQYHAFTLEEQGSGQYFLVDKFYLIATMNKSRSTGLDLSIQQRFRWVHFRIDVEPIRSFLARFFLRKFLDIGEGHLPSPDSLVFRAVEWVLCVWQRLNDGLGKLGIPDVVFGPCQFLNCPIESKDPNVIHEWIREVWNGKIAPTVREAVIRGTGKETSSDGQQKVANTALYVLMQKAVVPGCPLSGQEKDLYLSSFSGSNELDIPMRVDKSKIPIPNGNHPRRSLGTPRDSPLRHKHRKSLDEKESEILSQGIKKRSSSETSIKNSIEYEGAPAHYSNLSTAKMPKLEIRTPFIFSGETRPRWEGETSGYQSDTTEPPLRTFSFSAIPKKNGVTGNSGSEGEGQTRRSRSSENLLDGGGGDTTPKSPFSFSLTTPTSLLSSFKFLETKSRTNSPPSMSRSSGARTQSESSVMNKPDQQQMYSTNSNNNYTSQGPTPLNSYNYTASSPVRRPATGDYTPHRLTQPSKLQTASWISPQPGKLQTGSWMAPQAAHTKGTQPNTPQTREFDKSPVSSPKRQQSFENQTQRDSVYVRSPPAPPGVGPVGEVDSSGGEQMVRSAEERQSFSRKSTDNPFLRNSKLRKSIEKILPDSPFIRDSEGRKSLGKSESSFVRNSAARKSLERTGKEIPYMNDLGRSPGQGGVRQYQERYVGVSGEKVRGNLESEL</sequence>
<comment type="subcellular location">
    <subcellularLocation>
        <location evidence="2">Cell projection</location>
        <location evidence="2">Dendritic spine</location>
    </subcellularLocation>
    <subcellularLocation>
        <location evidence="1">Cytoplasm</location>
        <location evidence="1">Cell cortex</location>
    </subcellularLocation>
</comment>
<evidence type="ECO:0000259" key="18">
    <source>
        <dbReference type="Pfam" id="PF25408"/>
    </source>
</evidence>
<evidence type="ECO:0000256" key="9">
    <source>
        <dbReference type="ARBA" id="ARBA00023054"/>
    </source>
</evidence>
<feature type="compositionally biased region" description="Basic and acidic residues" evidence="15">
    <location>
        <begin position="1693"/>
        <end position="1712"/>
    </location>
</feature>
<feature type="domain" description="Cortactin-binding protein-2 N-terminal" evidence="17">
    <location>
        <begin position="34"/>
        <end position="223"/>
    </location>
</feature>
<evidence type="ECO:0000256" key="14">
    <source>
        <dbReference type="SAM" id="Coils"/>
    </source>
</evidence>
<dbReference type="Pfam" id="PF09727">
    <property type="entry name" value="CortBP2"/>
    <property type="match status" value="1"/>
</dbReference>
<dbReference type="GO" id="GO:0016887">
    <property type="term" value="F:ATP hydrolysis activity"/>
    <property type="evidence" value="ECO:0007669"/>
    <property type="project" value="InterPro"/>
</dbReference>
<dbReference type="OrthoDB" id="6021133at2759"/>
<evidence type="ECO:0000256" key="3">
    <source>
        <dbReference type="ARBA" id="ARBA00017042"/>
    </source>
</evidence>
<evidence type="ECO:0000256" key="1">
    <source>
        <dbReference type="ARBA" id="ARBA00004544"/>
    </source>
</evidence>
<proteinExistence type="predicted"/>
<keyword evidence="6" id="KW-0597">Phosphoprotein</keyword>
<dbReference type="PANTHER" id="PTHR23166:SF5">
    <property type="entry name" value="CTTNBP2 N-TERMINAL-LIKE PROTEIN"/>
    <property type="match status" value="1"/>
</dbReference>
<dbReference type="InterPro" id="IPR057568">
    <property type="entry name" value="CortBP2_NAV1-like_AAA_lid"/>
</dbReference>
<dbReference type="SUPFAM" id="SSF48403">
    <property type="entry name" value="Ankyrin repeat"/>
    <property type="match status" value="1"/>
</dbReference>